<gene>
    <name evidence="3" type="ORF">EWU20_00080</name>
</gene>
<evidence type="ECO:0000313" key="3">
    <source>
        <dbReference type="EMBL" id="TBH75002.1"/>
    </source>
</evidence>
<dbReference type="OrthoDB" id="981921at2"/>
<feature type="domain" description="DUF4296" evidence="2">
    <location>
        <begin position="27"/>
        <end position="111"/>
    </location>
</feature>
<sequence>MKKVYLLLFLALSALALYACTDDSTSNRLEQEEMAQILADIHIDEAIIQNMHLGNSDTALVLYHELSKQTLKKRGLDSTQVAKSLGSYVKDPADFVKLYTRVNEIIEERQKKAAAKKPVAEKP</sequence>
<dbReference type="RefSeq" id="WP_130922214.1">
    <property type="nucleotide sequence ID" value="NZ_CP049835.1"/>
</dbReference>
<reference evidence="3 4" key="1">
    <citation type="submission" date="2019-02" db="EMBL/GenBank/DDBJ databases">
        <title>Genome of a new Bacteroidetes strain.</title>
        <authorList>
            <person name="Pitt A."/>
        </authorList>
    </citation>
    <scope>NUCLEOTIDE SEQUENCE [LARGE SCALE GENOMIC DNA]</scope>
    <source>
        <strain evidence="3 4">103A-SOEBACH</strain>
    </source>
</reference>
<dbReference type="Pfam" id="PF14129">
    <property type="entry name" value="DUF4296"/>
    <property type="match status" value="1"/>
</dbReference>
<comment type="caution">
    <text evidence="3">The sequence shown here is derived from an EMBL/GenBank/DDBJ whole genome shotgun (WGS) entry which is preliminary data.</text>
</comment>
<keyword evidence="4" id="KW-1185">Reference proteome</keyword>
<dbReference type="PROSITE" id="PS51257">
    <property type="entry name" value="PROKAR_LIPOPROTEIN"/>
    <property type="match status" value="1"/>
</dbReference>
<name>A0A4Q9BFH8_9BACT</name>
<feature type="chain" id="PRO_5020196712" evidence="1">
    <location>
        <begin position="20"/>
        <end position="123"/>
    </location>
</feature>
<keyword evidence="1" id="KW-0732">Signal</keyword>
<dbReference type="AlphaFoldDB" id="A0A4Q9BFH8"/>
<protein>
    <submittedName>
        <fullName evidence="3">DUF4296 domain-containing protein</fullName>
    </submittedName>
</protein>
<evidence type="ECO:0000313" key="4">
    <source>
        <dbReference type="Proteomes" id="UP000293583"/>
    </source>
</evidence>
<dbReference type="Proteomes" id="UP000293583">
    <property type="component" value="Unassembled WGS sequence"/>
</dbReference>
<evidence type="ECO:0000256" key="1">
    <source>
        <dbReference type="SAM" id="SignalP"/>
    </source>
</evidence>
<proteinExistence type="predicted"/>
<organism evidence="3 4">
    <name type="scientific">Aquirufa antheringensis</name>
    <dbReference type="NCBI Taxonomy" id="2516559"/>
    <lineage>
        <taxon>Bacteria</taxon>
        <taxon>Pseudomonadati</taxon>
        <taxon>Bacteroidota</taxon>
        <taxon>Cytophagia</taxon>
        <taxon>Cytophagales</taxon>
        <taxon>Flectobacillaceae</taxon>
        <taxon>Aquirufa</taxon>
    </lineage>
</organism>
<evidence type="ECO:0000259" key="2">
    <source>
        <dbReference type="Pfam" id="PF14129"/>
    </source>
</evidence>
<accession>A0A4Q9BFH8</accession>
<dbReference type="InterPro" id="IPR025381">
    <property type="entry name" value="DUF4296"/>
</dbReference>
<feature type="signal peptide" evidence="1">
    <location>
        <begin position="1"/>
        <end position="19"/>
    </location>
</feature>
<dbReference type="EMBL" id="SEWY01000001">
    <property type="protein sequence ID" value="TBH75002.1"/>
    <property type="molecule type" value="Genomic_DNA"/>
</dbReference>